<keyword evidence="1" id="KW-0489">Methyltransferase</keyword>
<dbReference type="Proteomes" id="UP001296873">
    <property type="component" value="Unassembled WGS sequence"/>
</dbReference>
<keyword evidence="1" id="KW-0808">Transferase</keyword>
<keyword evidence="2" id="KW-1185">Reference proteome</keyword>
<dbReference type="SUPFAM" id="SSF53335">
    <property type="entry name" value="S-adenosyl-L-methionine-dependent methyltransferases"/>
    <property type="match status" value="1"/>
</dbReference>
<evidence type="ECO:0000313" key="2">
    <source>
        <dbReference type="Proteomes" id="UP001296873"/>
    </source>
</evidence>
<sequence>MAPPSGPAAPPPSDWICRFAGHVPTGPVLDLACGRARHGRLFRARGHPVTLVDRDLSGVADLAGRDGVETLQADLEDGRPFPLAGRGFAGVVATNYLSRPLLPALVAAVQPGGVLLYETFARGQARLGRPTNPAFLLAPGELLEAVRGALTVVAYEDRTLHRPDPACVQRICAVRPTA</sequence>
<dbReference type="Gene3D" id="3.40.50.150">
    <property type="entry name" value="Vaccinia Virus protein VP39"/>
    <property type="match status" value="1"/>
</dbReference>
<dbReference type="CDD" id="cd02440">
    <property type="entry name" value="AdoMet_MTases"/>
    <property type="match status" value="1"/>
</dbReference>
<dbReference type="EMBL" id="NRRL01000015">
    <property type="protein sequence ID" value="MBK1667978.1"/>
    <property type="molecule type" value="Genomic_DNA"/>
</dbReference>
<reference evidence="1 2" key="1">
    <citation type="journal article" date="2020" name="Microorganisms">
        <title>Osmotic Adaptation and Compatible Solute Biosynthesis of Phototrophic Bacteria as Revealed from Genome Analyses.</title>
        <authorList>
            <person name="Imhoff J.F."/>
            <person name="Rahn T."/>
            <person name="Kunzel S."/>
            <person name="Keller A."/>
            <person name="Neulinger S.C."/>
        </authorList>
    </citation>
    <scope>NUCLEOTIDE SEQUENCE [LARGE SCALE GENOMIC DNA]</scope>
    <source>
        <strain evidence="1 2">DSM 9895</strain>
    </source>
</reference>
<dbReference type="GO" id="GO:0008168">
    <property type="term" value="F:methyltransferase activity"/>
    <property type="evidence" value="ECO:0007669"/>
    <property type="project" value="UniProtKB-KW"/>
</dbReference>
<gene>
    <name evidence="1" type="ORF">CKO28_08005</name>
</gene>
<organism evidence="1 2">
    <name type="scientific">Rhodovibrio sodomensis</name>
    <dbReference type="NCBI Taxonomy" id="1088"/>
    <lineage>
        <taxon>Bacteria</taxon>
        <taxon>Pseudomonadati</taxon>
        <taxon>Pseudomonadota</taxon>
        <taxon>Alphaproteobacteria</taxon>
        <taxon>Rhodospirillales</taxon>
        <taxon>Rhodovibrionaceae</taxon>
        <taxon>Rhodovibrio</taxon>
    </lineage>
</organism>
<dbReference type="RefSeq" id="WP_200340147.1">
    <property type="nucleotide sequence ID" value="NZ_NRRL01000015.1"/>
</dbReference>
<proteinExistence type="predicted"/>
<dbReference type="GO" id="GO:0032259">
    <property type="term" value="P:methylation"/>
    <property type="evidence" value="ECO:0007669"/>
    <property type="project" value="UniProtKB-KW"/>
</dbReference>
<evidence type="ECO:0000313" key="1">
    <source>
        <dbReference type="EMBL" id="MBK1667978.1"/>
    </source>
</evidence>
<comment type="caution">
    <text evidence="1">The sequence shown here is derived from an EMBL/GenBank/DDBJ whole genome shotgun (WGS) entry which is preliminary data.</text>
</comment>
<protein>
    <submittedName>
        <fullName evidence="1">SAM-dependent methyltransferase</fullName>
    </submittedName>
</protein>
<dbReference type="InterPro" id="IPR029063">
    <property type="entry name" value="SAM-dependent_MTases_sf"/>
</dbReference>
<name>A0ABS1DBZ4_9PROT</name>
<accession>A0ABS1DBZ4</accession>